<sequence>MTRWTVVICAVVALLWWHPTGHVCCSEQRLAGTQGQAQPTQDSSLLQDPPLEPDTGQFEELFEAQEKVVSSETSVLTGEHSVDEEGWTSSPTHTGKQEEATGTEVLVTAEEPDLETAVAIEPTQDSQPSAPDQQGHPDQQHSTVVADPVIALPATPSMATTTSTPTSLEYADESAGESSAVDHGAPPAASTDPSTVDCEAGQSPSYSDVLTDLPAVLENTSTPGEGKGTSTEVDGPASQSSQASNTSSRLQKDKGTGTPVAKEVDSSAPTKDPEDIPTFDEWKKKMMEVEIEKSQTTHTSSNGATHVAKKAQKNLNNYASVECGAKILSANPEAKSTSAILMENMDLYMLNPCSNKIWFVIELCEPIQVKKLDIANFELFSSTPKDFLVSISDRYPTNKWVKLGTFHARDERTVQSFPLDEHLFAKYVKVELLSHFGSEHFCPLSLIRVFGTSMVEEYEEISDPLERTDLVDDDDDYPPGYVPSEAKSPNNLIGTAKDAILNMVNNIADKVLGNSPEGRDGNGTVSAVNVSDSDPEAQISSTATSTPQIETTEISQSDIKELLPTSSTEESPTEETTPPGGAEVPSPSTPVIPDDMSTEVNQIVILLPADDSDSSGTQGAEAEDSGALRKAMSEGSPDARLQESSIYCEQPLSSSSSSSSSCMASLQEHLHQQCSALLALRRRHKRTPERPSSDTSSASSSSSISAVSSEQQNISPMSSSPQDESRSTRDLTSSHAQGLSPPEDPPSASVLPPVADPLGLAPSLTSSLSPEAFSSDPPSHKATPAIDIIESVVSGEGGEETEAQWKKTPSPSSTAASVPTTATDATVVREDTSLGEERTVTTEAEQPSAEPEGSAPTPSAGVTEQTVPPLSSSIMEPPTHHGAEDRPSAVEEPLPSAPTLEATDGLTATGEPKLEDLLEETILGGPAAIGQPPLSSSSAILGSPPSSSQELFSEMVNATEVASGSGSQGHGSGQKESVFMRLNNRIKALEMNMSLSGRYLEQLSQRYRRQMEEMQKAFNKTIIKLQNTSRIAEEQDQKQTESILTLQGQLENVTQLVLNLSVRVSQLQREVSDRQSYLLLCLVLCLLLGVVLFITHCRLACTSPTIEPDPALINSYAYCCPEGSVPGCDDLGLRRSASYPLLQPTFQIAATEGPADAYNVETSRNPLLNKKKKRCKMKQAQKKVETLHATVLPSIALPLANGGTQCGSSGPGSRLQPPVPHRDSLSEGSSEGSSHSDEPSFCGVATCRRLCDNLPPQGQTRAERRAYKRRRSKQNCGGVVELLQAPRRRSDPVLSGGAGGGVPSLQDLMKGKKDMSTGTPGSVAISGPP</sequence>
<evidence type="ECO:0000256" key="8">
    <source>
        <dbReference type="ARBA" id="ARBA00046288"/>
    </source>
</evidence>
<feature type="compositionally biased region" description="Polar residues" evidence="11">
    <location>
        <begin position="856"/>
        <end position="874"/>
    </location>
</feature>
<feature type="region of interest" description="Disordered" evidence="11">
    <location>
        <begin position="1253"/>
        <end position="1329"/>
    </location>
</feature>
<evidence type="ECO:0000256" key="5">
    <source>
        <dbReference type="ARBA" id="ARBA00022989"/>
    </source>
</evidence>
<evidence type="ECO:0000256" key="2">
    <source>
        <dbReference type="ARBA" id="ARBA00022692"/>
    </source>
</evidence>
<comment type="caution">
    <text evidence="14">The sequence shown here is derived from an EMBL/GenBank/DDBJ whole genome shotgun (WGS) entry which is preliminary data.</text>
</comment>
<evidence type="ECO:0000256" key="9">
    <source>
        <dbReference type="ARBA" id="ARBA00061226"/>
    </source>
</evidence>
<comment type="subunit">
    <text evidence="10">Interacts with EMP65.</text>
</comment>
<feature type="region of interest" description="Disordered" evidence="11">
    <location>
        <begin position="1202"/>
        <end position="1239"/>
    </location>
</feature>
<feature type="compositionally biased region" description="Polar residues" evidence="11">
    <location>
        <begin position="710"/>
        <end position="722"/>
    </location>
</feature>
<feature type="compositionally biased region" description="Low complexity" evidence="11">
    <location>
        <begin position="932"/>
        <end position="948"/>
    </location>
</feature>
<keyword evidence="2" id="KW-0812">Transmembrane</keyword>
<keyword evidence="15" id="KW-1185">Reference proteome</keyword>
<dbReference type="PANTHER" id="PTHR12953">
    <property type="entry name" value="MEMBRANE PROTEIN CH1 RELATED"/>
    <property type="match status" value="1"/>
</dbReference>
<keyword evidence="6" id="KW-0472">Membrane</keyword>
<feature type="domain" description="SUN" evidence="13">
    <location>
        <begin position="288"/>
        <end position="454"/>
    </location>
</feature>
<feature type="region of interest" description="Disordered" evidence="11">
    <location>
        <begin position="123"/>
        <end position="142"/>
    </location>
</feature>
<feature type="chain" id="PRO_5044796129" description="SUN domain-containing protein" evidence="12">
    <location>
        <begin position="23"/>
        <end position="1329"/>
    </location>
</feature>
<feature type="compositionally biased region" description="Low complexity" evidence="11">
    <location>
        <begin position="808"/>
        <end position="826"/>
    </location>
</feature>
<evidence type="ECO:0000313" key="14">
    <source>
        <dbReference type="EMBL" id="KAL2097723.1"/>
    </source>
</evidence>
<evidence type="ECO:0000256" key="3">
    <source>
        <dbReference type="ARBA" id="ARBA00022729"/>
    </source>
</evidence>
<comment type="similarity">
    <text evidence="9">Belongs to the SLP1 family.</text>
</comment>
<evidence type="ECO:0000256" key="6">
    <source>
        <dbReference type="ARBA" id="ARBA00023136"/>
    </source>
</evidence>
<feature type="compositionally biased region" description="Basic and acidic residues" evidence="11">
    <location>
        <begin position="878"/>
        <end position="889"/>
    </location>
</feature>
<dbReference type="InterPro" id="IPR012919">
    <property type="entry name" value="SUN_dom"/>
</dbReference>
<keyword evidence="7" id="KW-0325">Glycoprotein</keyword>
<feature type="compositionally biased region" description="Low complexity" evidence="11">
    <location>
        <begin position="237"/>
        <end position="248"/>
    </location>
</feature>
<dbReference type="InterPro" id="IPR045120">
    <property type="entry name" value="Suco/Slp1-like"/>
</dbReference>
<dbReference type="Gene3D" id="2.60.120.260">
    <property type="entry name" value="Galactose-binding domain-like"/>
    <property type="match status" value="1"/>
</dbReference>
<keyword evidence="4" id="KW-0256">Endoplasmic reticulum</keyword>
<evidence type="ECO:0000313" key="15">
    <source>
        <dbReference type="Proteomes" id="UP001591681"/>
    </source>
</evidence>
<feature type="region of interest" description="Disordered" evidence="11">
    <location>
        <begin position="68"/>
        <end position="102"/>
    </location>
</feature>
<keyword evidence="3 12" id="KW-0732">Signal</keyword>
<evidence type="ECO:0000256" key="4">
    <source>
        <dbReference type="ARBA" id="ARBA00022824"/>
    </source>
</evidence>
<accession>A0ABD1KF13</accession>
<keyword evidence="5" id="KW-1133">Transmembrane helix</keyword>
<dbReference type="InterPro" id="IPR008979">
    <property type="entry name" value="Galactose-bd-like_sf"/>
</dbReference>
<feature type="region of interest" description="Disordered" evidence="11">
    <location>
        <begin position="925"/>
        <end position="949"/>
    </location>
</feature>
<evidence type="ECO:0000256" key="1">
    <source>
        <dbReference type="ARBA" id="ARBA00004389"/>
    </source>
</evidence>
<feature type="region of interest" description="Disordered" evidence="11">
    <location>
        <begin position="156"/>
        <end position="277"/>
    </location>
</feature>
<dbReference type="PANTHER" id="PTHR12953:SF0">
    <property type="entry name" value="SUN DOMAIN-CONTAINING OSSIFICATION FACTOR"/>
    <property type="match status" value="1"/>
</dbReference>
<proteinExistence type="inferred from homology"/>
<dbReference type="Proteomes" id="UP001591681">
    <property type="component" value="Unassembled WGS sequence"/>
</dbReference>
<feature type="region of interest" description="Disordered" evidence="11">
    <location>
        <begin position="683"/>
        <end position="907"/>
    </location>
</feature>
<dbReference type="Pfam" id="PF07738">
    <property type="entry name" value="Sad1_UNC"/>
    <property type="match status" value="1"/>
</dbReference>
<feature type="compositionally biased region" description="Low complexity" evidence="11">
    <location>
        <begin position="564"/>
        <end position="579"/>
    </location>
</feature>
<reference evidence="14 15" key="1">
    <citation type="submission" date="2024-09" db="EMBL/GenBank/DDBJ databases">
        <title>A chromosome-level genome assembly of Gray's grenadier anchovy, Coilia grayii.</title>
        <authorList>
            <person name="Fu Z."/>
        </authorList>
    </citation>
    <scope>NUCLEOTIDE SEQUENCE [LARGE SCALE GENOMIC DNA]</scope>
    <source>
        <strain evidence="14">G4</strain>
        <tissue evidence="14">Muscle</tissue>
    </source>
</reference>
<dbReference type="EMBL" id="JBHFQA010000006">
    <property type="protein sequence ID" value="KAL2097723.1"/>
    <property type="molecule type" value="Genomic_DNA"/>
</dbReference>
<feature type="compositionally biased region" description="Low complexity" evidence="11">
    <location>
        <begin position="693"/>
        <end position="709"/>
    </location>
</feature>
<comment type="subcellular location">
    <subcellularLocation>
        <location evidence="8">Endomembrane system</location>
        <topology evidence="8">Single-pass type I membrane protein</topology>
    </subcellularLocation>
    <subcellularLocation>
        <location evidence="1">Endoplasmic reticulum membrane</location>
        <topology evidence="1">Single-pass membrane protein</topology>
    </subcellularLocation>
</comment>
<name>A0ABD1KF13_9TELE</name>
<feature type="region of interest" description="Disordered" evidence="11">
    <location>
        <begin position="608"/>
        <end position="664"/>
    </location>
</feature>
<feature type="compositionally biased region" description="Polar residues" evidence="11">
    <location>
        <begin position="523"/>
        <end position="557"/>
    </location>
</feature>
<feature type="compositionally biased region" description="Low complexity" evidence="11">
    <location>
        <begin position="156"/>
        <end position="168"/>
    </location>
</feature>
<dbReference type="PROSITE" id="PS51469">
    <property type="entry name" value="SUN"/>
    <property type="match status" value="1"/>
</dbReference>
<evidence type="ECO:0000256" key="7">
    <source>
        <dbReference type="ARBA" id="ARBA00023180"/>
    </source>
</evidence>
<evidence type="ECO:0000256" key="12">
    <source>
        <dbReference type="SAM" id="SignalP"/>
    </source>
</evidence>
<feature type="compositionally biased region" description="Polar residues" evidence="11">
    <location>
        <begin position="35"/>
        <end position="46"/>
    </location>
</feature>
<feature type="region of interest" description="Disordered" evidence="11">
    <location>
        <begin position="35"/>
        <end position="55"/>
    </location>
</feature>
<feature type="region of interest" description="Disordered" evidence="11">
    <location>
        <begin position="512"/>
        <end position="595"/>
    </location>
</feature>
<organism evidence="14 15">
    <name type="scientific">Coilia grayii</name>
    <name type="common">Gray's grenadier anchovy</name>
    <dbReference type="NCBI Taxonomy" id="363190"/>
    <lineage>
        <taxon>Eukaryota</taxon>
        <taxon>Metazoa</taxon>
        <taxon>Chordata</taxon>
        <taxon>Craniata</taxon>
        <taxon>Vertebrata</taxon>
        <taxon>Euteleostomi</taxon>
        <taxon>Actinopterygii</taxon>
        <taxon>Neopterygii</taxon>
        <taxon>Teleostei</taxon>
        <taxon>Clupei</taxon>
        <taxon>Clupeiformes</taxon>
        <taxon>Clupeoidei</taxon>
        <taxon>Engraulidae</taxon>
        <taxon>Coilinae</taxon>
        <taxon>Coilia</taxon>
    </lineage>
</organism>
<dbReference type="SUPFAM" id="SSF49785">
    <property type="entry name" value="Galactose-binding domain-like"/>
    <property type="match status" value="1"/>
</dbReference>
<evidence type="ECO:0000256" key="10">
    <source>
        <dbReference type="ARBA" id="ARBA00064635"/>
    </source>
</evidence>
<dbReference type="GO" id="GO:0005789">
    <property type="term" value="C:endoplasmic reticulum membrane"/>
    <property type="evidence" value="ECO:0007669"/>
    <property type="project" value="UniProtKB-SubCell"/>
</dbReference>
<feature type="compositionally biased region" description="Polar residues" evidence="11">
    <location>
        <begin position="218"/>
        <end position="232"/>
    </location>
</feature>
<feature type="compositionally biased region" description="Basic and acidic residues" evidence="11">
    <location>
        <begin position="827"/>
        <end position="840"/>
    </location>
</feature>
<evidence type="ECO:0000259" key="13">
    <source>
        <dbReference type="PROSITE" id="PS51469"/>
    </source>
</evidence>
<evidence type="ECO:0000256" key="11">
    <source>
        <dbReference type="SAM" id="MobiDB-lite"/>
    </source>
</evidence>
<protein>
    <recommendedName>
        <fullName evidence="13">SUN domain-containing protein</fullName>
    </recommendedName>
</protein>
<dbReference type="FunFam" id="2.60.120.260:FF:000099">
    <property type="entry name" value="Uncharacterized protein, isoform C"/>
    <property type="match status" value="1"/>
</dbReference>
<feature type="signal peptide" evidence="12">
    <location>
        <begin position="1"/>
        <end position="22"/>
    </location>
</feature>
<gene>
    <name evidence="14" type="ORF">ACEWY4_006930</name>
</gene>